<gene>
    <name evidence="6" type="ORF">JOF53_007903</name>
</gene>
<dbReference type="SUPFAM" id="SSF46689">
    <property type="entry name" value="Homeodomain-like"/>
    <property type="match status" value="1"/>
</dbReference>
<evidence type="ECO:0000256" key="1">
    <source>
        <dbReference type="ARBA" id="ARBA00023015"/>
    </source>
</evidence>
<dbReference type="EMBL" id="JAGIOO010000001">
    <property type="protein sequence ID" value="MBP2479031.1"/>
    <property type="molecule type" value="Genomic_DNA"/>
</dbReference>
<dbReference type="InterPro" id="IPR050109">
    <property type="entry name" value="HTH-type_TetR-like_transc_reg"/>
</dbReference>
<protein>
    <submittedName>
        <fullName evidence="6">AcrR family transcriptional regulator</fullName>
    </submittedName>
</protein>
<dbReference type="Pfam" id="PF00440">
    <property type="entry name" value="TetR_N"/>
    <property type="match status" value="1"/>
</dbReference>
<keyword evidence="3" id="KW-0804">Transcription</keyword>
<dbReference type="PANTHER" id="PTHR30055">
    <property type="entry name" value="HTH-TYPE TRANSCRIPTIONAL REGULATOR RUTR"/>
    <property type="match status" value="1"/>
</dbReference>
<dbReference type="InterPro" id="IPR009057">
    <property type="entry name" value="Homeodomain-like_sf"/>
</dbReference>
<dbReference type="PANTHER" id="PTHR30055:SF174">
    <property type="entry name" value="TRANSCRIPTIONAL REGULATORY PROTEIN (PROBABLY TETR-FAMILY)-RELATED"/>
    <property type="match status" value="1"/>
</dbReference>
<feature type="DNA-binding region" description="H-T-H motif" evidence="4">
    <location>
        <begin position="40"/>
        <end position="59"/>
    </location>
</feature>
<keyword evidence="7" id="KW-1185">Reference proteome</keyword>
<organism evidence="6 7">
    <name type="scientific">Crossiella equi</name>
    <dbReference type="NCBI Taxonomy" id="130796"/>
    <lineage>
        <taxon>Bacteria</taxon>
        <taxon>Bacillati</taxon>
        <taxon>Actinomycetota</taxon>
        <taxon>Actinomycetes</taxon>
        <taxon>Pseudonocardiales</taxon>
        <taxon>Pseudonocardiaceae</taxon>
        <taxon>Crossiella</taxon>
    </lineage>
</organism>
<proteinExistence type="predicted"/>
<dbReference type="Pfam" id="PF21943">
    <property type="entry name" value="TetR_C_46"/>
    <property type="match status" value="1"/>
</dbReference>
<evidence type="ECO:0000256" key="2">
    <source>
        <dbReference type="ARBA" id="ARBA00023125"/>
    </source>
</evidence>
<dbReference type="RefSeq" id="WP_307850354.1">
    <property type="nucleotide sequence ID" value="NZ_JAGIOO010000001.1"/>
</dbReference>
<evidence type="ECO:0000256" key="3">
    <source>
        <dbReference type="ARBA" id="ARBA00023163"/>
    </source>
</evidence>
<accession>A0ABS5ARI5</accession>
<evidence type="ECO:0000256" key="4">
    <source>
        <dbReference type="PROSITE-ProRule" id="PRU00335"/>
    </source>
</evidence>
<keyword evidence="1" id="KW-0805">Transcription regulation</keyword>
<comment type="caution">
    <text evidence="6">The sequence shown here is derived from an EMBL/GenBank/DDBJ whole genome shotgun (WGS) entry which is preliminary data.</text>
</comment>
<evidence type="ECO:0000313" key="6">
    <source>
        <dbReference type="EMBL" id="MBP2479031.1"/>
    </source>
</evidence>
<keyword evidence="2 4" id="KW-0238">DNA-binding</keyword>
<dbReference type="InterPro" id="IPR054129">
    <property type="entry name" value="DesT_TetR_C"/>
</dbReference>
<dbReference type="InterPro" id="IPR001647">
    <property type="entry name" value="HTH_TetR"/>
</dbReference>
<reference evidence="6 7" key="1">
    <citation type="submission" date="2021-03" db="EMBL/GenBank/DDBJ databases">
        <title>Sequencing the genomes of 1000 actinobacteria strains.</title>
        <authorList>
            <person name="Klenk H.-P."/>
        </authorList>
    </citation>
    <scope>NUCLEOTIDE SEQUENCE [LARGE SCALE GENOMIC DNA]</scope>
    <source>
        <strain evidence="6 7">DSM 44580</strain>
    </source>
</reference>
<dbReference type="PROSITE" id="PS50977">
    <property type="entry name" value="HTH_TETR_2"/>
    <property type="match status" value="1"/>
</dbReference>
<evidence type="ECO:0000259" key="5">
    <source>
        <dbReference type="PROSITE" id="PS50977"/>
    </source>
</evidence>
<evidence type="ECO:0000313" key="7">
    <source>
        <dbReference type="Proteomes" id="UP001519363"/>
    </source>
</evidence>
<dbReference type="Proteomes" id="UP001519363">
    <property type="component" value="Unassembled WGS sequence"/>
</dbReference>
<sequence length="216" mass="24076">MTELTTPRRRARRMSPEQRREDLIRAALELYSTRAPELVSIDDIAAAADVSRALFYRYFTNIREVHVAALGTAVDELCARLTEHTGDSLLDQLRHAVTTFVDFADTYATAYIALLRSGSVVATSDTDTLVDRVRHTAVDEILARTGVTGPSPLMLLTLRCWVAVVEGTLLTWLQERTLERGELVDWLIDQLAAMVAATATRDPYVAEMLTRISPQV</sequence>
<feature type="domain" description="HTH tetR-type" evidence="5">
    <location>
        <begin position="17"/>
        <end position="77"/>
    </location>
</feature>
<dbReference type="Gene3D" id="1.10.357.10">
    <property type="entry name" value="Tetracycline Repressor, domain 2"/>
    <property type="match status" value="1"/>
</dbReference>
<name>A0ABS5ARI5_9PSEU</name>